<accession>A0A8S2PKZ6</accession>
<reference evidence="2" key="1">
    <citation type="submission" date="2021-02" db="EMBL/GenBank/DDBJ databases">
        <authorList>
            <person name="Nowell W R."/>
        </authorList>
    </citation>
    <scope>NUCLEOTIDE SEQUENCE</scope>
</reference>
<sequence length="73" mass="8525">PDRMLIFASSEQLYILQSCDDFLVDGTFKDVYFNALRSFLQKLIHEEHATHAYIVHINSGEAPKHKSKINERF</sequence>
<feature type="non-terminal residue" evidence="2">
    <location>
        <position position="1"/>
    </location>
</feature>
<dbReference type="AlphaFoldDB" id="A0A8S2PKZ6"/>
<dbReference type="Proteomes" id="UP000677228">
    <property type="component" value="Unassembled WGS sequence"/>
</dbReference>
<evidence type="ECO:0000313" key="1">
    <source>
        <dbReference type="EMBL" id="CAF1252242.1"/>
    </source>
</evidence>
<dbReference type="EMBL" id="CAJOBA010038354">
    <property type="protein sequence ID" value="CAF4059368.1"/>
    <property type="molecule type" value="Genomic_DNA"/>
</dbReference>
<organism evidence="2 3">
    <name type="scientific">Didymodactylos carnosus</name>
    <dbReference type="NCBI Taxonomy" id="1234261"/>
    <lineage>
        <taxon>Eukaryota</taxon>
        <taxon>Metazoa</taxon>
        <taxon>Spiralia</taxon>
        <taxon>Gnathifera</taxon>
        <taxon>Rotifera</taxon>
        <taxon>Eurotatoria</taxon>
        <taxon>Bdelloidea</taxon>
        <taxon>Philodinida</taxon>
        <taxon>Philodinidae</taxon>
        <taxon>Didymodactylos</taxon>
    </lineage>
</organism>
<protein>
    <submittedName>
        <fullName evidence="2">Uncharacterized protein</fullName>
    </submittedName>
</protein>
<name>A0A8S2PKZ6_9BILA</name>
<evidence type="ECO:0000313" key="2">
    <source>
        <dbReference type="EMBL" id="CAF4059368.1"/>
    </source>
</evidence>
<comment type="caution">
    <text evidence="2">The sequence shown here is derived from an EMBL/GenBank/DDBJ whole genome shotgun (WGS) entry which is preliminary data.</text>
</comment>
<proteinExistence type="predicted"/>
<dbReference type="EMBL" id="CAJNOK010016803">
    <property type="protein sequence ID" value="CAF1252242.1"/>
    <property type="molecule type" value="Genomic_DNA"/>
</dbReference>
<gene>
    <name evidence="1" type="ORF">OVA965_LOCUS26332</name>
    <name evidence="2" type="ORF">TMI583_LOCUS27071</name>
</gene>
<evidence type="ECO:0000313" key="3">
    <source>
        <dbReference type="Proteomes" id="UP000682733"/>
    </source>
</evidence>
<dbReference type="Proteomes" id="UP000682733">
    <property type="component" value="Unassembled WGS sequence"/>
</dbReference>